<reference evidence="1 2" key="1">
    <citation type="journal article" date="2021" name="Elife">
        <title>Chloroplast acquisition without the gene transfer in kleptoplastic sea slugs, Plakobranchus ocellatus.</title>
        <authorList>
            <person name="Maeda T."/>
            <person name="Takahashi S."/>
            <person name="Yoshida T."/>
            <person name="Shimamura S."/>
            <person name="Takaki Y."/>
            <person name="Nagai Y."/>
            <person name="Toyoda A."/>
            <person name="Suzuki Y."/>
            <person name="Arimoto A."/>
            <person name="Ishii H."/>
            <person name="Satoh N."/>
            <person name="Nishiyama T."/>
            <person name="Hasebe M."/>
            <person name="Maruyama T."/>
            <person name="Minagawa J."/>
            <person name="Obokata J."/>
            <person name="Shigenobu S."/>
        </authorList>
    </citation>
    <scope>NUCLEOTIDE SEQUENCE [LARGE SCALE GENOMIC DNA]</scope>
</reference>
<name>A0AAV4DFX0_9GAST</name>
<dbReference type="Proteomes" id="UP000735302">
    <property type="component" value="Unassembled WGS sequence"/>
</dbReference>
<dbReference type="PANTHER" id="PTHR21301">
    <property type="entry name" value="REVERSE TRANSCRIPTASE"/>
    <property type="match status" value="1"/>
</dbReference>
<keyword evidence="2" id="KW-1185">Reference proteome</keyword>
<gene>
    <name evidence="1" type="ORF">PoB_006963400</name>
</gene>
<protein>
    <submittedName>
        <fullName evidence="1">Uncharacterized protein</fullName>
    </submittedName>
</protein>
<dbReference type="AlphaFoldDB" id="A0AAV4DFX0"/>
<accession>A0AAV4DFX0</accession>
<evidence type="ECO:0000313" key="2">
    <source>
        <dbReference type="Proteomes" id="UP000735302"/>
    </source>
</evidence>
<organism evidence="1 2">
    <name type="scientific">Plakobranchus ocellatus</name>
    <dbReference type="NCBI Taxonomy" id="259542"/>
    <lineage>
        <taxon>Eukaryota</taxon>
        <taxon>Metazoa</taxon>
        <taxon>Spiralia</taxon>
        <taxon>Lophotrochozoa</taxon>
        <taxon>Mollusca</taxon>
        <taxon>Gastropoda</taxon>
        <taxon>Heterobranchia</taxon>
        <taxon>Euthyneura</taxon>
        <taxon>Panpulmonata</taxon>
        <taxon>Sacoglossa</taxon>
        <taxon>Placobranchoidea</taxon>
        <taxon>Plakobranchidae</taxon>
        <taxon>Plakobranchus</taxon>
    </lineage>
</organism>
<proteinExistence type="predicted"/>
<sequence>MTCQPRKSFPNICTEEKRALKELKNNADIIIKPADKGGAVVVLNTTDYIVECTGQLSNTAYYRSLNFDPTKKYNKRISDRLELGVNSGVIDSETAKRLIVPHPVPGRFYILPKIHKEGNPGRPIISGNICPTEIISLFVDYHLKDLGSFICSGKSHNINAVGPLPPDTILCTMDVSVLYTNIPHGEGIGACKSDVEKWRDPNSTPSSIFLCDLIEIILTCNYFLFTDDMWL</sequence>
<evidence type="ECO:0000313" key="1">
    <source>
        <dbReference type="EMBL" id="GFO43129.1"/>
    </source>
</evidence>
<comment type="caution">
    <text evidence="1">The sequence shown here is derived from an EMBL/GenBank/DDBJ whole genome shotgun (WGS) entry which is preliminary data.</text>
</comment>
<dbReference type="EMBL" id="BLXT01007857">
    <property type="protein sequence ID" value="GFO43129.1"/>
    <property type="molecule type" value="Genomic_DNA"/>
</dbReference>
<dbReference type="PANTHER" id="PTHR21301:SF10">
    <property type="entry name" value="REVERSE TRANSCRIPTASE DOMAIN-CONTAINING PROTEIN"/>
    <property type="match status" value="1"/>
</dbReference>